<comment type="similarity">
    <text evidence="1">Belongs to the FGGY kinase family.</text>
</comment>
<dbReference type="PANTHER" id="PTHR43095">
    <property type="entry name" value="SUGAR KINASE"/>
    <property type="match status" value="1"/>
</dbReference>
<dbReference type="InterPro" id="IPR050406">
    <property type="entry name" value="FGGY_Carb_Kinase"/>
</dbReference>
<dbReference type="InterPro" id="IPR043129">
    <property type="entry name" value="ATPase_NBD"/>
</dbReference>
<feature type="domain" description="Carbohydrate kinase FGGY C-terminal" evidence="5">
    <location>
        <begin position="249"/>
        <end position="423"/>
    </location>
</feature>
<proteinExistence type="inferred from homology"/>
<accession>A0A0P1E2P8</accession>
<dbReference type="Proteomes" id="UP000050786">
    <property type="component" value="Unassembled WGS sequence"/>
</dbReference>
<dbReference type="CDD" id="cd07772">
    <property type="entry name" value="ASKHA_NBD_FGGY_NaCK-like"/>
    <property type="match status" value="1"/>
</dbReference>
<evidence type="ECO:0000313" key="7">
    <source>
        <dbReference type="Proteomes" id="UP000050786"/>
    </source>
</evidence>
<dbReference type="InterPro" id="IPR018484">
    <property type="entry name" value="FGGY_N"/>
</dbReference>
<dbReference type="EC" id="2.7.1.51" evidence="6"/>
<evidence type="ECO:0000256" key="3">
    <source>
        <dbReference type="ARBA" id="ARBA00022777"/>
    </source>
</evidence>
<gene>
    <name evidence="6" type="primary">fucK</name>
    <name evidence="6" type="ORF">RUM4293_01219</name>
</gene>
<protein>
    <submittedName>
        <fullName evidence="6">L-fuculokinase</fullName>
        <ecNumber evidence="6">2.7.1.51</ecNumber>
    </submittedName>
</protein>
<dbReference type="RefSeq" id="WP_058272414.1">
    <property type="nucleotide sequence ID" value="NZ_CYPS01000020.1"/>
</dbReference>
<dbReference type="EMBL" id="CYPS01000020">
    <property type="protein sequence ID" value="CUH42331.1"/>
    <property type="molecule type" value="Genomic_DNA"/>
</dbReference>
<sequence>MTPRHVAVIDIGKTNAKLALVDATDMSEVEVLTRPNMVLAAPPYPHFDVEAIWRFLLDGLEQFQKAHGVDAISITTHGASCALIAPDGALAAPILDYEHTGPNDLAAAYDAIRPPFEETGSPRLPMGLNLGAQLHWQFEQDPALRERTAAIVTYPQYWGHRLTGVPASDVSSLGCHTDLWNPSKAHYSSLVERLGISEKMAPARKSAEVLGPVLPQVASQTGLRFDTPVHCGIHDSNASLLPHVLTRTGPFSVVSTGTWVIAMTVGGEEVTLEPSRDTLLNVNALGAPVPSARFMGGREFELAMNGQTTQCAEQFLDLVAKDGHMLLPAMVPDSGPFQGQKHSWMGSEPLPGTQERAAAVSFYLGLMTAECLSLTGHKGPIIVEGPFARNKGFASMLAAATNCRVDATVTATGTSQGAALLATGALPEHAAFDVETYFHKTDVSYQRYANSWHRAAKAGLEPRP</sequence>
<keyword evidence="7" id="KW-1185">Reference proteome</keyword>
<name>A0A0P1E2P8_9RHOB</name>
<dbReference type="InterPro" id="IPR049382">
    <property type="entry name" value="FGGY_C_2"/>
</dbReference>
<evidence type="ECO:0000259" key="4">
    <source>
        <dbReference type="Pfam" id="PF00370"/>
    </source>
</evidence>
<keyword evidence="2 6" id="KW-0808">Transferase</keyword>
<dbReference type="Pfam" id="PF00370">
    <property type="entry name" value="FGGY_N"/>
    <property type="match status" value="1"/>
</dbReference>
<reference evidence="7" key="1">
    <citation type="submission" date="2015-09" db="EMBL/GenBank/DDBJ databases">
        <authorList>
            <person name="Rodrigo-Torres L."/>
            <person name="Arahal D.R."/>
        </authorList>
    </citation>
    <scope>NUCLEOTIDE SEQUENCE [LARGE SCALE GENOMIC DNA]</scope>
    <source>
        <strain evidence="7">CECT 4293</strain>
    </source>
</reference>
<dbReference type="AlphaFoldDB" id="A0A0P1E2P8"/>
<dbReference type="Gene3D" id="3.30.420.40">
    <property type="match status" value="2"/>
</dbReference>
<evidence type="ECO:0000259" key="5">
    <source>
        <dbReference type="Pfam" id="PF21546"/>
    </source>
</evidence>
<evidence type="ECO:0000256" key="2">
    <source>
        <dbReference type="ARBA" id="ARBA00022679"/>
    </source>
</evidence>
<dbReference type="GO" id="GO:0008737">
    <property type="term" value="F:L-fuculokinase activity"/>
    <property type="evidence" value="ECO:0007669"/>
    <property type="project" value="UniProtKB-EC"/>
</dbReference>
<organism evidence="6 7">
    <name type="scientific">Ruegeria atlantica</name>
    <dbReference type="NCBI Taxonomy" id="81569"/>
    <lineage>
        <taxon>Bacteria</taxon>
        <taxon>Pseudomonadati</taxon>
        <taxon>Pseudomonadota</taxon>
        <taxon>Alphaproteobacteria</taxon>
        <taxon>Rhodobacterales</taxon>
        <taxon>Roseobacteraceae</taxon>
        <taxon>Ruegeria</taxon>
    </lineage>
</organism>
<feature type="domain" description="Carbohydrate kinase FGGY N-terminal" evidence="4">
    <location>
        <begin position="7"/>
        <end position="241"/>
    </location>
</feature>
<evidence type="ECO:0000313" key="6">
    <source>
        <dbReference type="EMBL" id="CUH42331.1"/>
    </source>
</evidence>
<dbReference type="Pfam" id="PF21546">
    <property type="entry name" value="FGGY_C_2"/>
    <property type="match status" value="1"/>
</dbReference>
<evidence type="ECO:0000256" key="1">
    <source>
        <dbReference type="ARBA" id="ARBA00009156"/>
    </source>
</evidence>
<keyword evidence="3 6" id="KW-0418">Kinase</keyword>
<dbReference type="PANTHER" id="PTHR43095:SF5">
    <property type="entry name" value="XYLULOSE KINASE"/>
    <property type="match status" value="1"/>
</dbReference>
<dbReference type="SUPFAM" id="SSF53067">
    <property type="entry name" value="Actin-like ATPase domain"/>
    <property type="match status" value="2"/>
</dbReference>